<dbReference type="PANTHER" id="PTHR12398">
    <property type="entry name" value="PROTEIN PHOSPHATASE INHIBITOR"/>
    <property type="match status" value="1"/>
</dbReference>
<evidence type="ECO:0000256" key="1">
    <source>
        <dbReference type="SAM" id="MobiDB-lite"/>
    </source>
</evidence>
<organism evidence="2 3">
    <name type="scientific">Lactuca virosa</name>
    <dbReference type="NCBI Taxonomy" id="75947"/>
    <lineage>
        <taxon>Eukaryota</taxon>
        <taxon>Viridiplantae</taxon>
        <taxon>Streptophyta</taxon>
        <taxon>Embryophyta</taxon>
        <taxon>Tracheophyta</taxon>
        <taxon>Spermatophyta</taxon>
        <taxon>Magnoliopsida</taxon>
        <taxon>eudicotyledons</taxon>
        <taxon>Gunneridae</taxon>
        <taxon>Pentapetalae</taxon>
        <taxon>asterids</taxon>
        <taxon>campanulids</taxon>
        <taxon>Asterales</taxon>
        <taxon>Asteraceae</taxon>
        <taxon>Cichorioideae</taxon>
        <taxon>Cichorieae</taxon>
        <taxon>Lactucinae</taxon>
        <taxon>Lactuca</taxon>
    </lineage>
</organism>
<sequence>MSTIGDTGRRSVRWDEEKLSEIEANKPERQKITEPKTPYHRMNSDVDGSLSPVRNPCFSERDGEEEEEASSYHPSVFNEMVDDTSRHIISSHPSGSGWTSSSENEGDAMDEDNEGGGSRFKEQRRAHYDEFHKVRELRRKESVNGDAASSLAVGVQDIDITTDAKKPSSSQ</sequence>
<evidence type="ECO:0000313" key="2">
    <source>
        <dbReference type="EMBL" id="CAH1439011.1"/>
    </source>
</evidence>
<dbReference type="InterPro" id="IPR007062">
    <property type="entry name" value="PPI-2"/>
</dbReference>
<feature type="region of interest" description="Disordered" evidence="1">
    <location>
        <begin position="1"/>
        <end position="126"/>
    </location>
</feature>
<protein>
    <recommendedName>
        <fullName evidence="4">Protein phosphatase inhibitor 2</fullName>
    </recommendedName>
</protein>
<evidence type="ECO:0000313" key="3">
    <source>
        <dbReference type="Proteomes" id="UP001157418"/>
    </source>
</evidence>
<accession>A0AAU9NMA8</accession>
<dbReference type="Proteomes" id="UP001157418">
    <property type="component" value="Unassembled WGS sequence"/>
</dbReference>
<reference evidence="2 3" key="1">
    <citation type="submission" date="2022-01" db="EMBL/GenBank/DDBJ databases">
        <authorList>
            <person name="Xiong W."/>
            <person name="Schranz E."/>
        </authorList>
    </citation>
    <scope>NUCLEOTIDE SEQUENCE [LARGE SCALE GENOMIC DNA]</scope>
</reference>
<keyword evidence="3" id="KW-1185">Reference proteome</keyword>
<dbReference type="AlphaFoldDB" id="A0AAU9NMA8"/>
<feature type="region of interest" description="Disordered" evidence="1">
    <location>
        <begin position="138"/>
        <end position="171"/>
    </location>
</feature>
<proteinExistence type="predicted"/>
<gene>
    <name evidence="2" type="ORF">LVIROSA_LOCUS25238</name>
</gene>
<dbReference type="GO" id="GO:0009966">
    <property type="term" value="P:regulation of signal transduction"/>
    <property type="evidence" value="ECO:0007669"/>
    <property type="project" value="InterPro"/>
</dbReference>
<name>A0AAU9NMA8_9ASTR</name>
<feature type="compositionally biased region" description="Basic and acidic residues" evidence="1">
    <location>
        <begin position="162"/>
        <end position="171"/>
    </location>
</feature>
<dbReference type="Pfam" id="PF04979">
    <property type="entry name" value="IPP-2"/>
    <property type="match status" value="1"/>
</dbReference>
<feature type="compositionally biased region" description="Acidic residues" evidence="1">
    <location>
        <begin position="104"/>
        <end position="114"/>
    </location>
</feature>
<dbReference type="PANTHER" id="PTHR12398:SF20">
    <property type="entry name" value="PROTEIN PHOSPHATASE 1 REGULATORY INHIBITOR SUBUNIT 2"/>
    <property type="match status" value="1"/>
</dbReference>
<feature type="compositionally biased region" description="Low complexity" evidence="1">
    <location>
        <begin position="90"/>
        <end position="102"/>
    </location>
</feature>
<comment type="caution">
    <text evidence="2">The sequence shown here is derived from an EMBL/GenBank/DDBJ whole genome shotgun (WGS) entry which is preliminary data.</text>
</comment>
<dbReference type="GO" id="GO:0004864">
    <property type="term" value="F:protein phosphatase inhibitor activity"/>
    <property type="evidence" value="ECO:0007669"/>
    <property type="project" value="InterPro"/>
</dbReference>
<evidence type="ECO:0008006" key="4">
    <source>
        <dbReference type="Google" id="ProtNLM"/>
    </source>
</evidence>
<dbReference type="EMBL" id="CAKMRJ010004445">
    <property type="protein sequence ID" value="CAH1439011.1"/>
    <property type="molecule type" value="Genomic_DNA"/>
</dbReference>
<feature type="compositionally biased region" description="Basic and acidic residues" evidence="1">
    <location>
        <begin position="7"/>
        <end position="34"/>
    </location>
</feature>